<evidence type="ECO:0000256" key="1">
    <source>
        <dbReference type="ARBA" id="ARBA00001933"/>
    </source>
</evidence>
<evidence type="ECO:0000256" key="2">
    <source>
        <dbReference type="ARBA" id="ARBA00010756"/>
    </source>
</evidence>
<feature type="domain" description="Glycine dehydrogenase C-terminal" evidence="9">
    <location>
        <begin position="864"/>
        <end position="985"/>
    </location>
</feature>
<dbReference type="NCBIfam" id="TIGR00461">
    <property type="entry name" value="gcvP"/>
    <property type="match status" value="1"/>
</dbReference>
<comment type="cofactor">
    <cofactor evidence="1 7">
        <name>pyridoxal 5'-phosphate</name>
        <dbReference type="ChEBI" id="CHEBI:597326"/>
    </cofactor>
</comment>
<sequence length="1057" mass="114036">MGRSRAIRVAGLLHRAATRCSDKAVFVAPHRAWPLSDLPLWSLGETRFLSTLAARNSAFPNAVGQPVICNQRCFQTATVRQISVETLQPSDVFAPRHNSAIGQEVQEMVNLTGFDTLDALIDATVPKAIRRGQMDLGEYTKGYTESEFIAKFKKMAEKNKVFKSYIGMGYYNTHLPPVIQRNLLENPGWYTQYTPYQAEIAQGRLESLLNFQTVVTDLTGMQISNASLLDEATAAAEAMTMCSALARGKKLTFLVSDKCHPQTIAVCQSRADGLGLKVVVGDEASFSFDKDVSGVLLQYPATDGSIHDYKALVEKAKAAKAKVCVATDLLALTQLTPPGEWGADIVIGSAQRFGVPMGYGGPHAAFLACHDEYKRLMPGRIIGVSKDAQGKPALRMAMQTREQHIRRDKATSNICTAQALLANIAAMYAVYHGPDGLDQIAKRTSGLAAILAAGAMKLGHTVGDAAFFDTVRIKVGDAAKVVAAGVAEGVNLRQLDASTITVALDETTRLEDVDQLLRILNGGSAPGFSAESLASEVDSPVGSFQRSSGYLQSPIFNLYHSEHEMLRYLKRLENRDLSLAHSMIALGSCTMKLNATSEMMPITWPELASLHPFVPADQAQGYAEMFEDLSTQLAEITGFDAVSLQPNSGASGEYAGLMTIRAYHQANGDHHRDICIIPVSAHGTNPASAIMAGMRIVPIGVDRKGNINISELKAKAEEHKDKLAALMITYPSTHGVYEEGVDEICRIVHDNGGQVYMDGANMNAQVGLTSPGHIGADVCHLNLHKTFCIPHGGGGPGMGPIGVKAHLAPFLPTHPLVPTGALPGFKGDEKSFGTMAAAPFGSSLILPISYAYISMMGSEGLTEASRRAILNANYMATRLKDSYKVLYTGDNGTCAHEFIIDLRPLKDTADIEAEDVAKRLIDYGYHAPTMSWPVAGTLMIEPTESESKAELDRFVNALIAIREEVREIEEGKADKADNVLKHSPHTADVVMAGEWTRPYSREKAAFPASWVRQAKFWPTASRVDNVHGDRHLIAKLPAASTADDTVSEPMAASVGGN</sequence>
<evidence type="ECO:0000259" key="8">
    <source>
        <dbReference type="Pfam" id="PF02347"/>
    </source>
</evidence>
<accession>A0ABR2YPD8</accession>
<comment type="similarity">
    <text evidence="2 7">Belongs to the GcvP family.</text>
</comment>
<evidence type="ECO:0000313" key="10">
    <source>
        <dbReference type="EMBL" id="KAK9908747.1"/>
    </source>
</evidence>
<evidence type="ECO:0000256" key="4">
    <source>
        <dbReference type="ARBA" id="ARBA00023002"/>
    </source>
</evidence>
<feature type="domain" description="Glycine cleavage system P-protein N-terminal" evidence="8">
    <location>
        <begin position="96"/>
        <end position="520"/>
    </location>
</feature>
<dbReference type="PANTHER" id="PTHR11773">
    <property type="entry name" value="GLYCINE DEHYDROGENASE, DECARBOXYLATING"/>
    <property type="match status" value="1"/>
</dbReference>
<evidence type="ECO:0000313" key="11">
    <source>
        <dbReference type="Proteomes" id="UP001491310"/>
    </source>
</evidence>
<name>A0ABR2YPD8_9CHLO</name>
<dbReference type="InterPro" id="IPR049316">
    <property type="entry name" value="GDC-P_C"/>
</dbReference>
<evidence type="ECO:0000256" key="7">
    <source>
        <dbReference type="RuleBase" id="RU364056"/>
    </source>
</evidence>
<protein>
    <recommendedName>
        <fullName evidence="7">Glycine cleavage system P protein</fullName>
        <ecNumber evidence="7">1.4.4.2</ecNumber>
    </recommendedName>
</protein>
<evidence type="ECO:0000256" key="6">
    <source>
        <dbReference type="ARBA" id="ARBA00049026"/>
    </source>
</evidence>
<dbReference type="InterPro" id="IPR015422">
    <property type="entry name" value="PyrdxlP-dep_Trfase_small"/>
</dbReference>
<evidence type="ECO:0000256" key="5">
    <source>
        <dbReference type="ARBA" id="ARBA00046415"/>
    </source>
</evidence>
<gene>
    <name evidence="10" type="ORF">WJX75_002292</name>
</gene>
<comment type="caution">
    <text evidence="10">The sequence shown here is derived from an EMBL/GenBank/DDBJ whole genome shotgun (WGS) entry which is preliminary data.</text>
</comment>
<dbReference type="Pfam" id="PF21478">
    <property type="entry name" value="GcvP2_C"/>
    <property type="match status" value="1"/>
</dbReference>
<dbReference type="InterPro" id="IPR049315">
    <property type="entry name" value="GDC-P_N"/>
</dbReference>
<keyword evidence="11" id="KW-1185">Reference proteome</keyword>
<keyword evidence="3 7" id="KW-0663">Pyridoxal phosphate</keyword>
<comment type="catalytic activity">
    <reaction evidence="6 7">
        <text>N(6)-[(R)-lipoyl]-L-lysyl-[glycine-cleavage complex H protein] + glycine + H(+) = N(6)-[(R)-S(8)-aminomethyldihydrolipoyl]-L-lysyl-[glycine-cleavage complex H protein] + CO2</text>
        <dbReference type="Rhea" id="RHEA:24304"/>
        <dbReference type="Rhea" id="RHEA-COMP:10494"/>
        <dbReference type="Rhea" id="RHEA-COMP:10495"/>
        <dbReference type="ChEBI" id="CHEBI:15378"/>
        <dbReference type="ChEBI" id="CHEBI:16526"/>
        <dbReference type="ChEBI" id="CHEBI:57305"/>
        <dbReference type="ChEBI" id="CHEBI:83099"/>
        <dbReference type="ChEBI" id="CHEBI:83143"/>
        <dbReference type="EC" id="1.4.4.2"/>
    </reaction>
</comment>
<feature type="domain" description="Glycine cleavage system P-protein N-terminal" evidence="8">
    <location>
        <begin position="560"/>
        <end position="812"/>
    </location>
</feature>
<dbReference type="InterPro" id="IPR015424">
    <property type="entry name" value="PyrdxlP-dep_Trfase"/>
</dbReference>
<dbReference type="HAMAP" id="MF_00711">
    <property type="entry name" value="GcvP"/>
    <property type="match status" value="1"/>
</dbReference>
<comment type="subunit">
    <text evidence="5">Homodimer. The glycine cleavage system is composed of four proteins: P, T, L and H.</text>
</comment>
<evidence type="ECO:0000256" key="3">
    <source>
        <dbReference type="ARBA" id="ARBA00022898"/>
    </source>
</evidence>
<keyword evidence="7" id="KW-0496">Mitochondrion</keyword>
<evidence type="ECO:0000259" key="9">
    <source>
        <dbReference type="Pfam" id="PF21478"/>
    </source>
</evidence>
<dbReference type="EC" id="1.4.4.2" evidence="7"/>
<dbReference type="InterPro" id="IPR015421">
    <property type="entry name" value="PyrdxlP-dep_Trfase_major"/>
</dbReference>
<keyword evidence="7" id="KW-0809">Transit peptide</keyword>
<dbReference type="PANTHER" id="PTHR11773:SF1">
    <property type="entry name" value="GLYCINE DEHYDROGENASE (DECARBOXYLATING), MITOCHONDRIAL"/>
    <property type="match status" value="1"/>
</dbReference>
<dbReference type="Pfam" id="PF02347">
    <property type="entry name" value="GDC-P"/>
    <property type="match status" value="2"/>
</dbReference>
<comment type="subcellular location">
    <subcellularLocation>
        <location evidence="7">Mitochondrion</location>
    </subcellularLocation>
</comment>
<dbReference type="InterPro" id="IPR003437">
    <property type="entry name" value="GcvP"/>
</dbReference>
<dbReference type="Gene3D" id="3.90.1150.10">
    <property type="entry name" value="Aspartate Aminotransferase, domain 1"/>
    <property type="match status" value="1"/>
</dbReference>
<dbReference type="Proteomes" id="UP001491310">
    <property type="component" value="Unassembled WGS sequence"/>
</dbReference>
<comment type="function">
    <text evidence="7">The glycine cleavage system catalyzes the degradation of glycine.</text>
</comment>
<dbReference type="NCBIfam" id="NF003346">
    <property type="entry name" value="PRK04366.1"/>
    <property type="match status" value="1"/>
</dbReference>
<dbReference type="Gene3D" id="3.40.640.10">
    <property type="entry name" value="Type I PLP-dependent aspartate aminotransferase-like (Major domain)"/>
    <property type="match status" value="2"/>
</dbReference>
<keyword evidence="4 7" id="KW-0560">Oxidoreductase</keyword>
<proteinExistence type="inferred from homology"/>
<organism evidence="10 11">
    <name type="scientific">Coccomyxa subellipsoidea</name>
    <dbReference type="NCBI Taxonomy" id="248742"/>
    <lineage>
        <taxon>Eukaryota</taxon>
        <taxon>Viridiplantae</taxon>
        <taxon>Chlorophyta</taxon>
        <taxon>core chlorophytes</taxon>
        <taxon>Trebouxiophyceae</taxon>
        <taxon>Trebouxiophyceae incertae sedis</taxon>
        <taxon>Coccomyxaceae</taxon>
        <taxon>Coccomyxa</taxon>
    </lineage>
</organism>
<dbReference type="SUPFAM" id="SSF53383">
    <property type="entry name" value="PLP-dependent transferases"/>
    <property type="match status" value="2"/>
</dbReference>
<dbReference type="InterPro" id="IPR020581">
    <property type="entry name" value="GDC_P"/>
</dbReference>
<dbReference type="CDD" id="cd00613">
    <property type="entry name" value="GDC-P"/>
    <property type="match status" value="2"/>
</dbReference>
<reference evidence="10 11" key="1">
    <citation type="journal article" date="2024" name="Nat. Commun.">
        <title>Phylogenomics reveals the evolutionary origins of lichenization in chlorophyte algae.</title>
        <authorList>
            <person name="Puginier C."/>
            <person name="Libourel C."/>
            <person name="Otte J."/>
            <person name="Skaloud P."/>
            <person name="Haon M."/>
            <person name="Grisel S."/>
            <person name="Petersen M."/>
            <person name="Berrin J.G."/>
            <person name="Delaux P.M."/>
            <person name="Dal Grande F."/>
            <person name="Keller J."/>
        </authorList>
    </citation>
    <scope>NUCLEOTIDE SEQUENCE [LARGE SCALE GENOMIC DNA]</scope>
    <source>
        <strain evidence="10 11">SAG 216-7</strain>
    </source>
</reference>
<dbReference type="EMBL" id="JALJOT010000007">
    <property type="protein sequence ID" value="KAK9908747.1"/>
    <property type="molecule type" value="Genomic_DNA"/>
</dbReference>